<organism evidence="1 2">
    <name type="scientific">Dermabacter vaginalis</name>
    <dbReference type="NCBI Taxonomy" id="1630135"/>
    <lineage>
        <taxon>Bacteria</taxon>
        <taxon>Bacillati</taxon>
        <taxon>Actinomycetota</taxon>
        <taxon>Actinomycetes</taxon>
        <taxon>Micrococcales</taxon>
        <taxon>Dermabacteraceae</taxon>
        <taxon>Dermabacter</taxon>
    </lineage>
</organism>
<protein>
    <submittedName>
        <fullName evidence="1">Uncharacterized protein</fullName>
    </submittedName>
</protein>
<evidence type="ECO:0000313" key="1">
    <source>
        <dbReference type="EMBL" id="QEU11645.1"/>
    </source>
</evidence>
<proteinExistence type="predicted"/>
<accession>A0ABX6A6B4</accession>
<name>A0ABX6A6B4_9MICO</name>
<gene>
    <name evidence="1" type="ORF">FOB48_04605</name>
</gene>
<dbReference type="EMBL" id="CP044108">
    <property type="protein sequence ID" value="QEU11645.1"/>
    <property type="molecule type" value="Genomic_DNA"/>
</dbReference>
<evidence type="ECO:0000313" key="2">
    <source>
        <dbReference type="Proteomes" id="UP000323865"/>
    </source>
</evidence>
<sequence>MLIDTVRTLVGATSDQLADDTIVALANVLGVDLDSTDLQATLRVAVLAAETLAANATRMVGVTQVEDITVAWDKQADAWLKVAERLRARLDDLTVADDDGGPFVVEFRHHTRSNEAVERGFNSF</sequence>
<dbReference type="Proteomes" id="UP000323865">
    <property type="component" value="Chromosome"/>
</dbReference>
<keyword evidence="2" id="KW-1185">Reference proteome</keyword>
<dbReference type="RefSeq" id="WP_016664868.1">
    <property type="nucleotide sequence ID" value="NZ_CP044108.1"/>
</dbReference>
<reference evidence="1 2" key="1">
    <citation type="submission" date="2019-09" db="EMBL/GenBank/DDBJ databases">
        <title>FDA dAtabase for Regulatory Grade micrObial Sequences (FDA-ARGOS): Supporting development and validation of Infectious Disease Dx tests.</title>
        <authorList>
            <person name="Sciortino C."/>
            <person name="Tallon L."/>
            <person name="Sadzewicz L."/>
            <person name="Vavikolanu K."/>
            <person name="Mehta A."/>
            <person name="Aluvathingal J."/>
            <person name="Nadendla S."/>
            <person name="Nandy P."/>
            <person name="Geyer C."/>
            <person name="Yan Y."/>
            <person name="Sichtig H."/>
        </authorList>
    </citation>
    <scope>NUCLEOTIDE SEQUENCE [LARGE SCALE GENOMIC DNA]</scope>
    <source>
        <strain evidence="1 2">FDAARGOS_640</strain>
    </source>
</reference>